<accession>A0AAV0BTU9</accession>
<sequence length="214" mass="23874">MVNMVDSQQTSNQQLVKNSSSTNNQLLRNKNNLSADLPCRTDDCPSPKSFQSLFPPSQPFLRQHHLSILDQRSPQFIGQAANSMNPRPTIKALTPGTVTNNRFLLIVQEPVPYPFNMTTSSVILHPEIDQSRSALVKTESLESISTCFGSEMVGNQSGRESNLIAGVFTRNQSQELVQTLSYDTFQSSLKPKTENIHFSHSSPHVHCQCFPSLR</sequence>
<comment type="caution">
    <text evidence="2">The sequence shown here is derived from an EMBL/GenBank/DDBJ whole genome shotgun (WGS) entry which is preliminary data.</text>
</comment>
<evidence type="ECO:0000313" key="2">
    <source>
        <dbReference type="EMBL" id="CAH7689528.1"/>
    </source>
</evidence>
<dbReference type="EMBL" id="CALTRL010006081">
    <property type="protein sequence ID" value="CAH7689528.1"/>
    <property type="molecule type" value="Genomic_DNA"/>
</dbReference>
<keyword evidence="3" id="KW-1185">Reference proteome</keyword>
<protein>
    <submittedName>
        <fullName evidence="2">Uncharacterized protein</fullName>
    </submittedName>
</protein>
<dbReference type="Proteomes" id="UP001153365">
    <property type="component" value="Unassembled WGS sequence"/>
</dbReference>
<organism evidence="2 3">
    <name type="scientific">Phakopsora pachyrhizi</name>
    <name type="common">Asian soybean rust disease fungus</name>
    <dbReference type="NCBI Taxonomy" id="170000"/>
    <lineage>
        <taxon>Eukaryota</taxon>
        <taxon>Fungi</taxon>
        <taxon>Dikarya</taxon>
        <taxon>Basidiomycota</taxon>
        <taxon>Pucciniomycotina</taxon>
        <taxon>Pucciniomycetes</taxon>
        <taxon>Pucciniales</taxon>
        <taxon>Phakopsoraceae</taxon>
        <taxon>Phakopsora</taxon>
    </lineage>
</organism>
<feature type="compositionally biased region" description="Polar residues" evidence="1">
    <location>
        <begin position="1"/>
        <end position="34"/>
    </location>
</feature>
<evidence type="ECO:0000256" key="1">
    <source>
        <dbReference type="SAM" id="MobiDB-lite"/>
    </source>
</evidence>
<gene>
    <name evidence="2" type="ORF">PPACK8108_LOCUS24611</name>
</gene>
<evidence type="ECO:0000313" key="3">
    <source>
        <dbReference type="Proteomes" id="UP001153365"/>
    </source>
</evidence>
<dbReference type="AlphaFoldDB" id="A0AAV0BTU9"/>
<reference evidence="2" key="1">
    <citation type="submission" date="2022-06" db="EMBL/GenBank/DDBJ databases">
        <authorList>
            <consortium name="SYNGENTA / RWTH Aachen University"/>
        </authorList>
    </citation>
    <scope>NUCLEOTIDE SEQUENCE</scope>
</reference>
<feature type="region of interest" description="Disordered" evidence="1">
    <location>
        <begin position="1"/>
        <end position="40"/>
    </location>
</feature>
<name>A0AAV0BTU9_PHAPC</name>
<proteinExistence type="predicted"/>